<dbReference type="KEGG" id="sliu:111363126"/>
<accession>A0A9J7EQR2</accession>
<dbReference type="GO" id="GO:0005849">
    <property type="term" value="C:mRNA cleavage factor complex"/>
    <property type="evidence" value="ECO:0007669"/>
    <property type="project" value="TreeGrafter"/>
</dbReference>
<feature type="region of interest" description="Disordered" evidence="1">
    <location>
        <begin position="129"/>
        <end position="162"/>
    </location>
</feature>
<reference evidence="3" key="1">
    <citation type="submission" date="2025-08" db="UniProtKB">
        <authorList>
            <consortium name="RefSeq"/>
        </authorList>
    </citation>
    <scope>IDENTIFICATION</scope>
    <source>
        <strain evidence="3">Ishihara</strain>
        <tissue evidence="3">Whole body</tissue>
    </source>
</reference>
<dbReference type="PANTHER" id="PTHR15921">
    <property type="entry name" value="PRE-MRNA CLEAVAGE COMPLEX II"/>
    <property type="match status" value="1"/>
</dbReference>
<evidence type="ECO:0000256" key="1">
    <source>
        <dbReference type="SAM" id="MobiDB-lite"/>
    </source>
</evidence>
<feature type="compositionally biased region" description="Low complexity" evidence="1">
    <location>
        <begin position="42"/>
        <end position="60"/>
    </location>
</feature>
<name>A0A9J7EQR2_SPOLT</name>
<gene>
    <name evidence="3" type="primary">LOC111363126</name>
</gene>
<protein>
    <submittedName>
        <fullName evidence="3">Uncharacterized protein LOC111363126</fullName>
    </submittedName>
</protein>
<proteinExistence type="predicted"/>
<dbReference type="AlphaFoldDB" id="A0A9J7EQR2"/>
<dbReference type="PANTHER" id="PTHR15921:SF3">
    <property type="entry name" value="PRE-MRNA CLEAVAGE COMPLEX 2 PROTEIN PCF11"/>
    <property type="match status" value="1"/>
</dbReference>
<dbReference type="GO" id="GO:0003729">
    <property type="term" value="F:mRNA binding"/>
    <property type="evidence" value="ECO:0007669"/>
    <property type="project" value="InterPro"/>
</dbReference>
<feature type="region of interest" description="Disordered" evidence="1">
    <location>
        <begin position="297"/>
        <end position="317"/>
    </location>
</feature>
<dbReference type="OrthoDB" id="343582at2759"/>
<feature type="compositionally biased region" description="Basic and acidic residues" evidence="1">
    <location>
        <begin position="923"/>
        <end position="938"/>
    </location>
</feature>
<feature type="compositionally biased region" description="Basic and acidic residues" evidence="1">
    <location>
        <begin position="65"/>
        <end position="100"/>
    </location>
</feature>
<organism evidence="2 3">
    <name type="scientific">Spodoptera litura</name>
    <name type="common">Asian cotton leafworm</name>
    <dbReference type="NCBI Taxonomy" id="69820"/>
    <lineage>
        <taxon>Eukaryota</taxon>
        <taxon>Metazoa</taxon>
        <taxon>Ecdysozoa</taxon>
        <taxon>Arthropoda</taxon>
        <taxon>Hexapoda</taxon>
        <taxon>Insecta</taxon>
        <taxon>Pterygota</taxon>
        <taxon>Neoptera</taxon>
        <taxon>Endopterygota</taxon>
        <taxon>Lepidoptera</taxon>
        <taxon>Glossata</taxon>
        <taxon>Ditrysia</taxon>
        <taxon>Noctuoidea</taxon>
        <taxon>Noctuidae</taxon>
        <taxon>Amphipyrinae</taxon>
        <taxon>Spodoptera</taxon>
    </lineage>
</organism>
<feature type="region of interest" description="Disordered" evidence="1">
    <location>
        <begin position="726"/>
        <end position="748"/>
    </location>
</feature>
<dbReference type="GeneID" id="111363126"/>
<dbReference type="GO" id="GO:0006369">
    <property type="term" value="P:termination of RNA polymerase II transcription"/>
    <property type="evidence" value="ECO:0007669"/>
    <property type="project" value="InterPro"/>
</dbReference>
<evidence type="ECO:0000313" key="3">
    <source>
        <dbReference type="RefSeq" id="XP_022835691.1"/>
    </source>
</evidence>
<feature type="compositionally biased region" description="Basic and acidic residues" evidence="1">
    <location>
        <begin position="734"/>
        <end position="748"/>
    </location>
</feature>
<feature type="region of interest" description="Disordered" evidence="1">
    <location>
        <begin position="922"/>
        <end position="942"/>
    </location>
</feature>
<feature type="compositionally biased region" description="Basic and acidic residues" evidence="1">
    <location>
        <begin position="301"/>
        <end position="313"/>
    </location>
</feature>
<sequence length="1149" mass="129906">MATPTLAHAAADQRRGPPVSKSIAPVRAWQRRDPRLARLQQPASTVPATPSPPVADVTPTNPRCDASRTHLSEQQKRRSKDLLRAESECNHTNTKPETERNQMPAYVNKLPDPKTISKMLRIPKITRPETRQDGEAVPAKRKRDNVWTELPPAAKKRTSTSELVAAKELGNYHKERQPTFSREDCNLREDNEQSFFECQKSISNIMSQAKEHLTDGQLDKNQYNKLMNQILQLNDKLELKEAKQKNNKVPSPKLSPNERNRFADMCMRYDAEALDLKTNGLLPIPPMMPMLDPYQQQKPWEGPRPRASDEFGPRRFRGPMPPYFRAGKFDKRAVRPPFDPRMAMPPLPTPKIGMCQGECPLTPYERSESPPPLGAPGFAIPPTDFKVIEYIDQDPFKTIQIDGIPREIRFYGNTAVIMLDWDDPREIKFLPGCRRVTFDNKHSVVLTFSEGYKQVEFDNQVFDIKFGAPTRELYINGRWYECFFGGQPFGVIIDSRPKFVYVEGPMPQVDIGKAKRTDLVAGKINLTVNATQVHPVYLDAKVQKILVNGQYLTVRFVDSLRTVLINEQPFKAEFGGLPKPIVVGSEKYFIRFSALPRNIKPGHVQIANMEGIGLPLLPPVKKVGELKKENPIEVDQQEQPIARPVKTPTSEPDLDMLASLMPSSTVPAPGSEYSVAEHLFSKTDKISGLETPMKEKPAPVLPILGNINVNDLFAKLVATGIVQVPTTTQPEPQEEVKNKPEEVENRPREEKNYIHKVDLMNPETLRVKQPGLVAKLYDGMQCSGCAIRFPLVHTLRYSQHLDWHFRQNRRHRDAARRAHSRPWHYDRSDWMKYEEVEDLEEREKSWFETGGKPAASAEDTAEAPSAPAPAFTSHCCALCGDMFQQFFNDDEEEWHLRNAIKHKDDYYHPLCFEDYKTPLTKAGEPKAKESSKDVASEEKMEEEAIEIKDVDETAEQSDNESVVEVVEDPKELDPVDIDDEDDVVFLPEPVVEVVVEDDAETDDELTAERAERDRLAQIDFSKIKVKQEPIDLDDEPMVTAEEETIPTRIDHTNPTVESSIDGNFQLDAVSIPAASIPIGGIRINISKSFVTKNQEEKILEDVSAGSEPLPPGEEPELEYTLKPALQGVQFSIQPPVNQGNELSGLCSIM</sequence>
<feature type="region of interest" description="Disordered" evidence="1">
    <location>
        <begin position="844"/>
        <end position="866"/>
    </location>
</feature>
<dbReference type="GO" id="GO:0031124">
    <property type="term" value="P:mRNA 3'-end processing"/>
    <property type="evidence" value="ECO:0007669"/>
    <property type="project" value="InterPro"/>
</dbReference>
<dbReference type="GO" id="GO:0005737">
    <property type="term" value="C:cytoplasm"/>
    <property type="evidence" value="ECO:0007669"/>
    <property type="project" value="TreeGrafter"/>
</dbReference>
<evidence type="ECO:0000313" key="2">
    <source>
        <dbReference type="Proteomes" id="UP000301870"/>
    </source>
</evidence>
<dbReference type="Proteomes" id="UP000301870">
    <property type="component" value="Unplaced"/>
</dbReference>
<dbReference type="InterPro" id="IPR045154">
    <property type="entry name" value="PCF11-like"/>
</dbReference>
<feature type="region of interest" description="Disordered" evidence="1">
    <location>
        <begin position="1"/>
        <end position="100"/>
    </location>
</feature>
<dbReference type="RefSeq" id="XP_022835691.1">
    <property type="nucleotide sequence ID" value="XM_022979923.1"/>
</dbReference>
<dbReference type="GO" id="GO:0000993">
    <property type="term" value="F:RNA polymerase II complex binding"/>
    <property type="evidence" value="ECO:0007669"/>
    <property type="project" value="InterPro"/>
</dbReference>
<keyword evidence="2" id="KW-1185">Reference proteome</keyword>